<dbReference type="RefSeq" id="WP_225231780.1">
    <property type="nucleotide sequence ID" value="NZ_JBAPLV010000003.1"/>
</dbReference>
<dbReference type="SUPFAM" id="SSF52540">
    <property type="entry name" value="P-loop containing nucleoside triphosphate hydrolases"/>
    <property type="match status" value="1"/>
</dbReference>
<evidence type="ECO:0000259" key="4">
    <source>
        <dbReference type="Pfam" id="PF00005"/>
    </source>
</evidence>
<name>A0ABU8E2M4_9ACTN</name>
<evidence type="ECO:0000313" key="5">
    <source>
        <dbReference type="EMBL" id="MEI4277892.1"/>
    </source>
</evidence>
<comment type="caution">
    <text evidence="5">The sequence shown here is derived from an EMBL/GenBank/DDBJ whole genome shotgun (WGS) entry which is preliminary data.</text>
</comment>
<reference evidence="5 6" key="1">
    <citation type="submission" date="2024-03" db="EMBL/GenBank/DDBJ databases">
        <title>Draft genome sequence of Klenkia terrae.</title>
        <authorList>
            <person name="Duangmal K."/>
            <person name="Chantavorakit T."/>
        </authorList>
    </citation>
    <scope>NUCLEOTIDE SEQUENCE [LARGE SCALE GENOMIC DNA]</scope>
    <source>
        <strain evidence="5 6">JCM 17786</strain>
    </source>
</reference>
<sequence>MLRVHDLSVALPGRRLVDGVGSDLAVGERVGVVGSSGAGKSQLVAALLGLTPPGLRVTRHRAHRRHRGRRRRPRDLASAALGRDVLARFGHGALVSAGLSFLGLGAGAESPEWGRALAETTGYLERAPWVVAAPALGLVLLGVVAALADPAPER</sequence>
<organism evidence="5 6">
    <name type="scientific">Klenkia terrae</name>
    <dbReference type="NCBI Taxonomy" id="1052259"/>
    <lineage>
        <taxon>Bacteria</taxon>
        <taxon>Bacillati</taxon>
        <taxon>Actinomycetota</taxon>
        <taxon>Actinomycetes</taxon>
        <taxon>Geodermatophilales</taxon>
        <taxon>Geodermatophilaceae</taxon>
        <taxon>Klenkia</taxon>
    </lineage>
</organism>
<evidence type="ECO:0000313" key="6">
    <source>
        <dbReference type="Proteomes" id="UP001373496"/>
    </source>
</evidence>
<evidence type="ECO:0000256" key="3">
    <source>
        <dbReference type="SAM" id="Phobius"/>
    </source>
</evidence>
<dbReference type="Proteomes" id="UP001373496">
    <property type="component" value="Unassembled WGS sequence"/>
</dbReference>
<evidence type="ECO:0000256" key="1">
    <source>
        <dbReference type="ARBA" id="ARBA00004651"/>
    </source>
</evidence>
<keyword evidence="3" id="KW-0472">Membrane</keyword>
<protein>
    <submittedName>
        <fullName evidence="5">ATP-binding cassette domain-containing protein</fullName>
    </submittedName>
</protein>
<dbReference type="PANTHER" id="PTHR43386:SF1">
    <property type="entry name" value="D,D-DIPEPTIDE TRANSPORT SYSTEM PERMEASE PROTEIN DDPC-RELATED"/>
    <property type="match status" value="1"/>
</dbReference>
<accession>A0ABU8E2M4</accession>
<dbReference type="InterPro" id="IPR027417">
    <property type="entry name" value="P-loop_NTPase"/>
</dbReference>
<dbReference type="Pfam" id="PF00005">
    <property type="entry name" value="ABC_tran"/>
    <property type="match status" value="1"/>
</dbReference>
<dbReference type="InterPro" id="IPR050366">
    <property type="entry name" value="BP-dependent_transpt_permease"/>
</dbReference>
<dbReference type="PANTHER" id="PTHR43386">
    <property type="entry name" value="OLIGOPEPTIDE TRANSPORT SYSTEM PERMEASE PROTEIN APPC"/>
    <property type="match status" value="1"/>
</dbReference>
<keyword evidence="2" id="KW-0813">Transport</keyword>
<keyword evidence="5" id="KW-0067">ATP-binding</keyword>
<dbReference type="InterPro" id="IPR003439">
    <property type="entry name" value="ABC_transporter-like_ATP-bd"/>
</dbReference>
<evidence type="ECO:0000256" key="2">
    <source>
        <dbReference type="ARBA" id="ARBA00022448"/>
    </source>
</evidence>
<proteinExistence type="predicted"/>
<keyword evidence="5" id="KW-0547">Nucleotide-binding</keyword>
<keyword evidence="3" id="KW-0812">Transmembrane</keyword>
<dbReference type="GO" id="GO:0005524">
    <property type="term" value="F:ATP binding"/>
    <property type="evidence" value="ECO:0007669"/>
    <property type="project" value="UniProtKB-KW"/>
</dbReference>
<feature type="domain" description="ABC transporter" evidence="4">
    <location>
        <begin position="19"/>
        <end position="53"/>
    </location>
</feature>
<feature type="transmembrane region" description="Helical" evidence="3">
    <location>
        <begin position="127"/>
        <end position="148"/>
    </location>
</feature>
<dbReference type="EMBL" id="JBAPLV010000003">
    <property type="protein sequence ID" value="MEI4277892.1"/>
    <property type="molecule type" value="Genomic_DNA"/>
</dbReference>
<gene>
    <name evidence="5" type="ORF">UXQ13_05385</name>
</gene>
<comment type="subcellular location">
    <subcellularLocation>
        <location evidence="1">Cell membrane</location>
        <topology evidence="1">Multi-pass membrane protein</topology>
    </subcellularLocation>
</comment>
<keyword evidence="3" id="KW-1133">Transmembrane helix</keyword>
<keyword evidence="6" id="KW-1185">Reference proteome</keyword>
<dbReference type="Gene3D" id="3.40.50.300">
    <property type="entry name" value="P-loop containing nucleotide triphosphate hydrolases"/>
    <property type="match status" value="1"/>
</dbReference>